<dbReference type="AlphaFoldDB" id="K1WLJ0"/>
<dbReference type="Pfam" id="PF13417">
    <property type="entry name" value="GST_N_3"/>
    <property type="match status" value="1"/>
</dbReference>
<dbReference type="GO" id="GO:0016740">
    <property type="term" value="F:transferase activity"/>
    <property type="evidence" value="ECO:0007669"/>
    <property type="project" value="UniProtKB-KW"/>
</dbReference>
<feature type="domain" description="DUF7962" evidence="2">
    <location>
        <begin position="117"/>
        <end position="235"/>
    </location>
</feature>
<dbReference type="Gene3D" id="3.40.30.110">
    <property type="match status" value="2"/>
</dbReference>
<organism evidence="3 4">
    <name type="scientific">Marssonina brunnea f. sp. multigermtubi (strain MB_m1)</name>
    <name type="common">Marssonina leaf spot fungus</name>
    <dbReference type="NCBI Taxonomy" id="1072389"/>
    <lineage>
        <taxon>Eukaryota</taxon>
        <taxon>Fungi</taxon>
        <taxon>Dikarya</taxon>
        <taxon>Ascomycota</taxon>
        <taxon>Pezizomycotina</taxon>
        <taxon>Leotiomycetes</taxon>
        <taxon>Helotiales</taxon>
        <taxon>Drepanopezizaceae</taxon>
        <taxon>Drepanopeziza</taxon>
    </lineage>
</organism>
<dbReference type="InterPro" id="IPR004045">
    <property type="entry name" value="Glutathione_S-Trfase_N"/>
</dbReference>
<dbReference type="OrthoDB" id="202840at2759"/>
<dbReference type="GeneID" id="18763847"/>
<sequence length="336" mass="37358">MPPSEDILLYHYHASPYAKRIVWYLNLRRIPYTQCLQPPVMPRPDTAAIGTLYRRIPILSIGLDIYNDTRLILSKLQNLYPPSPSHPPLPTPFPSAPASGGVEKLLSNWVIGGLFAKAAALIPSHLPIMKDERFKKDREEFSGTSWDATSREKERKEALVDIKRAFELLETTFLGDGRDWVLATKGPSLGDIEAVWPFHWLTTLPGALPTSYISPAQFPRTFAWISRFDAHARSAATTAGKPKTVTGDQAVQIMQQSSLVERELGVEDGDPSGLRHGERVEVWPVDSGRSGRDRGRLVGLNGNEIVVVTEGGKVEGVRVHCPREGFRVRRAPEGKL</sequence>
<reference evidence="3 4" key="1">
    <citation type="journal article" date="2012" name="BMC Genomics">
        <title>Sequencing the genome of Marssonina brunnea reveals fungus-poplar co-evolution.</title>
        <authorList>
            <person name="Zhu S."/>
            <person name="Cao Y.-Z."/>
            <person name="Jiang C."/>
            <person name="Tan B.-Y."/>
            <person name="Wang Z."/>
            <person name="Feng S."/>
            <person name="Zhang L."/>
            <person name="Su X.-H."/>
            <person name="Brejova B."/>
            <person name="Vinar T."/>
            <person name="Xu M."/>
            <person name="Wang M.-X."/>
            <person name="Zhang S.-G."/>
            <person name="Huang M.-R."/>
            <person name="Wu R."/>
            <person name="Zhou Y."/>
        </authorList>
    </citation>
    <scope>NUCLEOTIDE SEQUENCE [LARGE SCALE GENOMIC DNA]</scope>
    <source>
        <strain evidence="3 4">MB_m1</strain>
    </source>
</reference>
<evidence type="ECO:0000313" key="3">
    <source>
        <dbReference type="EMBL" id="EKD13711.1"/>
    </source>
</evidence>
<dbReference type="InterPro" id="IPR036282">
    <property type="entry name" value="Glutathione-S-Trfase_C_sf"/>
</dbReference>
<dbReference type="SUPFAM" id="SSF52833">
    <property type="entry name" value="Thioredoxin-like"/>
    <property type="match status" value="1"/>
</dbReference>
<proteinExistence type="predicted"/>
<dbReference type="eggNOG" id="ENOG502S039">
    <property type="taxonomic scope" value="Eukaryota"/>
</dbReference>
<name>K1WLJ0_MARBU</name>
<dbReference type="HOGENOM" id="CLU_039745_0_0_1"/>
<dbReference type="InParanoid" id="K1WLJ0"/>
<dbReference type="Proteomes" id="UP000006753">
    <property type="component" value="Unassembled WGS sequence"/>
</dbReference>
<evidence type="ECO:0000259" key="2">
    <source>
        <dbReference type="Pfam" id="PF25907"/>
    </source>
</evidence>
<dbReference type="STRING" id="1072389.K1WLJ0"/>
<dbReference type="InterPro" id="IPR058268">
    <property type="entry name" value="DUF7962"/>
</dbReference>
<gene>
    <name evidence="3" type="ORF">MBM_07912</name>
</gene>
<feature type="domain" description="GST N-terminal" evidence="1">
    <location>
        <begin position="9"/>
        <end position="83"/>
    </location>
</feature>
<evidence type="ECO:0000259" key="1">
    <source>
        <dbReference type="Pfam" id="PF13417"/>
    </source>
</evidence>
<dbReference type="RefSeq" id="XP_007295801.1">
    <property type="nucleotide sequence ID" value="XM_007295739.1"/>
</dbReference>
<dbReference type="KEGG" id="mbe:MBM_07912"/>
<protein>
    <submittedName>
        <fullName evidence="3">Glutathione S-transferase</fullName>
    </submittedName>
</protein>
<dbReference type="OMA" id="IPYTQCL"/>
<dbReference type="EMBL" id="JH921448">
    <property type="protein sequence ID" value="EKD13711.1"/>
    <property type="molecule type" value="Genomic_DNA"/>
</dbReference>
<keyword evidence="3" id="KW-0808">Transferase</keyword>
<evidence type="ECO:0000313" key="4">
    <source>
        <dbReference type="Proteomes" id="UP000006753"/>
    </source>
</evidence>
<keyword evidence="4" id="KW-1185">Reference proteome</keyword>
<dbReference type="InterPro" id="IPR036249">
    <property type="entry name" value="Thioredoxin-like_sf"/>
</dbReference>
<dbReference type="Pfam" id="PF25907">
    <property type="entry name" value="DUF7962"/>
    <property type="match status" value="1"/>
</dbReference>
<dbReference type="SUPFAM" id="SSF47616">
    <property type="entry name" value="GST C-terminal domain-like"/>
    <property type="match status" value="1"/>
</dbReference>
<accession>K1WLJ0</accession>